<keyword evidence="1" id="KW-0853">WD repeat</keyword>
<reference evidence="3 4" key="1">
    <citation type="submission" date="2020-08" db="EMBL/GenBank/DDBJ databases">
        <authorList>
            <person name="Hejnol A."/>
        </authorList>
    </citation>
    <scope>NUCLEOTIDE SEQUENCE [LARGE SCALE GENOMIC DNA]</scope>
</reference>
<proteinExistence type="predicted"/>
<dbReference type="Gene3D" id="2.130.10.10">
    <property type="entry name" value="YVTN repeat-like/Quinoprotein amine dehydrogenase"/>
    <property type="match status" value="1"/>
</dbReference>
<dbReference type="OrthoDB" id="9610195at2759"/>
<evidence type="ECO:0000256" key="1">
    <source>
        <dbReference type="PROSITE-ProRule" id="PRU00221"/>
    </source>
</evidence>
<dbReference type="SUPFAM" id="SSF50978">
    <property type="entry name" value="WD40 repeat-like"/>
    <property type="match status" value="1"/>
</dbReference>
<protein>
    <recommendedName>
        <fullName evidence="2">DDB1- and CUL4-associated factor 12 beta-propeller domain-containing protein</fullName>
    </recommendedName>
</protein>
<dbReference type="InterPro" id="IPR056151">
    <property type="entry name" value="Beta-prop_DCAF12"/>
</dbReference>
<organism evidence="3 4">
    <name type="scientific">Dimorphilus gyrociliatus</name>
    <dbReference type="NCBI Taxonomy" id="2664684"/>
    <lineage>
        <taxon>Eukaryota</taxon>
        <taxon>Metazoa</taxon>
        <taxon>Spiralia</taxon>
        <taxon>Lophotrochozoa</taxon>
        <taxon>Annelida</taxon>
        <taxon>Polychaeta</taxon>
        <taxon>Polychaeta incertae sedis</taxon>
        <taxon>Dinophilidae</taxon>
        <taxon>Dimorphilus</taxon>
    </lineage>
</organism>
<dbReference type="Proteomes" id="UP000549394">
    <property type="component" value="Unassembled WGS sequence"/>
</dbReference>
<evidence type="ECO:0000259" key="2">
    <source>
        <dbReference type="Pfam" id="PF23760"/>
    </source>
</evidence>
<gene>
    <name evidence="3" type="ORF">DGYR_LOCUS11910</name>
</gene>
<sequence length="364" mass="40770">MLRDRKIDLGEVNKVFASAWINSTHVAVGTKCNRLLIIDVVEQRVDATIESLKSSRLNSSTIEQNCGIHAIDVNPSKNMLATGADQPNNLAVYQLPSFDPVCVGEEAHSDWIFDLLWLDDRNIMTGGRDGVLATWHIDSDSIVNESNAYTPRRLTPTECKTMSKTQLQRIRSLAYNVMSSEVAAITLNGHLHLFDVQLAVSAPKRSVLLPFYKENVVVEYSDDMNLYAVGSHSHIFLYDPREPCGSSDPSRGRLRSVSTPEKHIAVRSIAFKQYLVSLGMGKNSLTFLDMRNHKYLTTEDDTVRRIRLDDGYVRECDNDRDMISTTDSINAVYTQRWNSFNSHLFAAGGPLPASLWGNCASVLR</sequence>
<keyword evidence="4" id="KW-1185">Reference proteome</keyword>
<dbReference type="InterPro" id="IPR001680">
    <property type="entry name" value="WD40_rpt"/>
</dbReference>
<dbReference type="EMBL" id="CAJFCJ010000020">
    <property type="protein sequence ID" value="CAD5124357.1"/>
    <property type="molecule type" value="Genomic_DNA"/>
</dbReference>
<dbReference type="AlphaFoldDB" id="A0A7I8W739"/>
<dbReference type="PROSITE" id="PS50082">
    <property type="entry name" value="WD_REPEATS_2"/>
    <property type="match status" value="1"/>
</dbReference>
<dbReference type="InterPro" id="IPR036322">
    <property type="entry name" value="WD40_repeat_dom_sf"/>
</dbReference>
<dbReference type="SMART" id="SM00320">
    <property type="entry name" value="WD40"/>
    <property type="match status" value="3"/>
</dbReference>
<evidence type="ECO:0000313" key="3">
    <source>
        <dbReference type="EMBL" id="CAD5124357.1"/>
    </source>
</evidence>
<dbReference type="InterPro" id="IPR015943">
    <property type="entry name" value="WD40/YVTN_repeat-like_dom_sf"/>
</dbReference>
<evidence type="ECO:0000313" key="4">
    <source>
        <dbReference type="Proteomes" id="UP000549394"/>
    </source>
</evidence>
<name>A0A7I8W739_9ANNE</name>
<feature type="domain" description="DDB1- and CUL4-associated factor 12 beta-propeller" evidence="2">
    <location>
        <begin position="1"/>
        <end position="361"/>
    </location>
</feature>
<comment type="caution">
    <text evidence="3">The sequence shown here is derived from an EMBL/GenBank/DDBJ whole genome shotgun (WGS) entry which is preliminary data.</text>
</comment>
<dbReference type="Pfam" id="PF23760">
    <property type="entry name" value="Beta-prop_DCAF12"/>
    <property type="match status" value="1"/>
</dbReference>
<feature type="repeat" description="WD" evidence="1">
    <location>
        <begin position="105"/>
        <end position="145"/>
    </location>
</feature>
<accession>A0A7I8W739</accession>